<proteinExistence type="predicted"/>
<organism evidence="1 2">
    <name type="scientific">Paradesertivirga mongoliensis</name>
    <dbReference type="NCBI Taxonomy" id="2100740"/>
    <lineage>
        <taxon>Bacteria</taxon>
        <taxon>Pseudomonadati</taxon>
        <taxon>Bacteroidota</taxon>
        <taxon>Sphingobacteriia</taxon>
        <taxon>Sphingobacteriales</taxon>
        <taxon>Sphingobacteriaceae</taxon>
        <taxon>Paradesertivirga</taxon>
    </lineage>
</organism>
<evidence type="ECO:0000313" key="1">
    <source>
        <dbReference type="EMBL" id="MFD2162472.1"/>
    </source>
</evidence>
<keyword evidence="2" id="KW-1185">Reference proteome</keyword>
<evidence type="ECO:0008006" key="3">
    <source>
        <dbReference type="Google" id="ProtNLM"/>
    </source>
</evidence>
<reference evidence="2" key="1">
    <citation type="journal article" date="2019" name="Int. J. Syst. Evol. Microbiol.">
        <title>The Global Catalogue of Microorganisms (GCM) 10K type strain sequencing project: providing services to taxonomists for standard genome sequencing and annotation.</title>
        <authorList>
            <consortium name="The Broad Institute Genomics Platform"/>
            <consortium name="The Broad Institute Genome Sequencing Center for Infectious Disease"/>
            <person name="Wu L."/>
            <person name="Ma J."/>
        </authorList>
    </citation>
    <scope>NUCLEOTIDE SEQUENCE [LARGE SCALE GENOMIC DNA]</scope>
    <source>
        <strain evidence="2">KCTC 42217</strain>
    </source>
</reference>
<dbReference type="Proteomes" id="UP001597387">
    <property type="component" value="Unassembled WGS sequence"/>
</dbReference>
<dbReference type="EMBL" id="JBHUHZ010000001">
    <property type="protein sequence ID" value="MFD2162472.1"/>
    <property type="molecule type" value="Genomic_DNA"/>
</dbReference>
<name>A0ABW4ZLQ6_9SPHI</name>
<protein>
    <recommendedName>
        <fullName evidence="3">Lipoprotein</fullName>
    </recommendedName>
</protein>
<dbReference type="RefSeq" id="WP_255903544.1">
    <property type="nucleotide sequence ID" value="NZ_JAFMZO010000003.1"/>
</dbReference>
<comment type="caution">
    <text evidence="1">The sequence shown here is derived from an EMBL/GenBank/DDBJ whole genome shotgun (WGS) entry which is preliminary data.</text>
</comment>
<evidence type="ECO:0000313" key="2">
    <source>
        <dbReference type="Proteomes" id="UP001597387"/>
    </source>
</evidence>
<gene>
    <name evidence="1" type="ORF">ACFSJU_08705</name>
</gene>
<accession>A0ABW4ZLQ6</accession>
<sequence length="188" mass="21328">MSRLPILIIIYLCTACRGEPEKKVVSSDSLHEEPVLVDSVQNVSSVSNRTSIEKDNLLKDLLDFPGLGTDINKIPLLDFEIVKTPEINTHDPRVIDTIYLYKNKAAEFRIYKATDKYILYNFHVSGTSFRFKNGVQIGISQPKLLETLNLKAPLSDTITVEDSEGFSSFNFVFKDNRLSKVEYDGYLD</sequence>